<proteinExistence type="predicted"/>
<dbReference type="OrthoDB" id="1434627at2759"/>
<dbReference type="AlphaFoldDB" id="A0A834W3G6"/>
<sequence>MCASVDFVVLVKIGEAVFERWSMEMQEDEVQLVWNQEEIRDVAEFTLIGKILTEKVLNKNVVVSMIRKGWNIHDGKWRIDRSFHEVNLAVNPIWIQIHGLPLEGLNRRNGVSIGMWITGSKGNKFWISFKYERLQNYCYGCGEERSVDQGDVIMEERKCYNDNSEDWKKAMRDGREVEVSKIMKNIKDVVDHGRSTGGLRGEGSGFDKGVEYVNEQGGGVNKGCSDIVLRKFDYYVEMPYEEDESGNEVEMQKAMEEEELARNLKDVVMKRKDEEGKYNAEIKRGKREVYVIEKEDFVEGKNDVVMGERRKGKKKMSKVVLESFQLFEVPISLGTWNGRKIDVEDFMFKAGVDNDDSAEGVGGCPLITTKRG</sequence>
<accession>A0A834W3G6</accession>
<reference evidence="1" key="1">
    <citation type="submission" date="2020-09" db="EMBL/GenBank/DDBJ databases">
        <title>Genome-Enabled Discovery of Anthraquinone Biosynthesis in Senna tora.</title>
        <authorList>
            <person name="Kang S.-H."/>
            <person name="Pandey R.P."/>
            <person name="Lee C.-M."/>
            <person name="Sim J.-S."/>
            <person name="Jeong J.-T."/>
            <person name="Choi B.-S."/>
            <person name="Jung M."/>
            <person name="Ginzburg D."/>
            <person name="Zhao K."/>
            <person name="Won S.Y."/>
            <person name="Oh T.-J."/>
            <person name="Yu Y."/>
            <person name="Kim N.-H."/>
            <person name="Lee O.R."/>
            <person name="Lee T.-H."/>
            <person name="Bashyal P."/>
            <person name="Kim T.-S."/>
            <person name="Lee W.-H."/>
            <person name="Kawkins C."/>
            <person name="Kim C.-K."/>
            <person name="Kim J.S."/>
            <person name="Ahn B.O."/>
            <person name="Rhee S.Y."/>
            <person name="Sohng J.K."/>
        </authorList>
    </citation>
    <scope>NUCLEOTIDE SEQUENCE</scope>
    <source>
        <tissue evidence="1">Leaf</tissue>
    </source>
</reference>
<name>A0A834W3G6_9FABA</name>
<comment type="caution">
    <text evidence="1">The sequence shown here is derived from an EMBL/GenBank/DDBJ whole genome shotgun (WGS) entry which is preliminary data.</text>
</comment>
<evidence type="ECO:0000313" key="2">
    <source>
        <dbReference type="Proteomes" id="UP000634136"/>
    </source>
</evidence>
<dbReference type="EMBL" id="JAAIUW010000013">
    <property type="protein sequence ID" value="KAF7802939.1"/>
    <property type="molecule type" value="Genomic_DNA"/>
</dbReference>
<keyword evidence="2" id="KW-1185">Reference proteome</keyword>
<dbReference type="Proteomes" id="UP000634136">
    <property type="component" value="Unassembled WGS sequence"/>
</dbReference>
<evidence type="ECO:0000313" key="1">
    <source>
        <dbReference type="EMBL" id="KAF7802939.1"/>
    </source>
</evidence>
<organism evidence="1 2">
    <name type="scientific">Senna tora</name>
    <dbReference type="NCBI Taxonomy" id="362788"/>
    <lineage>
        <taxon>Eukaryota</taxon>
        <taxon>Viridiplantae</taxon>
        <taxon>Streptophyta</taxon>
        <taxon>Embryophyta</taxon>
        <taxon>Tracheophyta</taxon>
        <taxon>Spermatophyta</taxon>
        <taxon>Magnoliopsida</taxon>
        <taxon>eudicotyledons</taxon>
        <taxon>Gunneridae</taxon>
        <taxon>Pentapetalae</taxon>
        <taxon>rosids</taxon>
        <taxon>fabids</taxon>
        <taxon>Fabales</taxon>
        <taxon>Fabaceae</taxon>
        <taxon>Caesalpinioideae</taxon>
        <taxon>Cassia clade</taxon>
        <taxon>Senna</taxon>
    </lineage>
</organism>
<gene>
    <name evidence="1" type="ORF">G2W53_042050</name>
</gene>
<protein>
    <submittedName>
        <fullName evidence="1">Zinc knuckle CX2CX4HX4C</fullName>
    </submittedName>
</protein>